<organism evidence="4 5">
    <name type="scientific">Bosea massiliensis</name>
    <dbReference type="NCBI Taxonomy" id="151419"/>
    <lineage>
        <taxon>Bacteria</taxon>
        <taxon>Pseudomonadati</taxon>
        <taxon>Pseudomonadota</taxon>
        <taxon>Alphaproteobacteria</taxon>
        <taxon>Hyphomicrobiales</taxon>
        <taxon>Boseaceae</taxon>
        <taxon>Bosea</taxon>
    </lineage>
</organism>
<evidence type="ECO:0000313" key="4">
    <source>
        <dbReference type="EMBL" id="MFC5505450.1"/>
    </source>
</evidence>
<dbReference type="Pfam" id="PF06414">
    <property type="entry name" value="Zeta_toxin"/>
    <property type="match status" value="1"/>
</dbReference>
<keyword evidence="5" id="KW-1185">Reference proteome</keyword>
<feature type="domain" description="Zeta toxin" evidence="3">
    <location>
        <begin position="2"/>
        <end position="163"/>
    </location>
</feature>
<evidence type="ECO:0000313" key="5">
    <source>
        <dbReference type="Proteomes" id="UP001596060"/>
    </source>
</evidence>
<accession>A0ABW0NZ12</accession>
<dbReference type="EMBL" id="JBHSLU010000017">
    <property type="protein sequence ID" value="MFC5505450.1"/>
    <property type="molecule type" value="Genomic_DNA"/>
</dbReference>
<dbReference type="Proteomes" id="UP001596060">
    <property type="component" value="Unassembled WGS sequence"/>
</dbReference>
<keyword evidence="2" id="KW-0067">ATP-binding</keyword>
<keyword evidence="1" id="KW-0547">Nucleotide-binding</keyword>
<name>A0ABW0NZ12_9HYPH</name>
<dbReference type="RefSeq" id="WP_377816593.1">
    <property type="nucleotide sequence ID" value="NZ_JBHSLU010000017.1"/>
</dbReference>
<dbReference type="PANTHER" id="PTHR39206:SF1">
    <property type="entry name" value="SLL8004 PROTEIN"/>
    <property type="match status" value="1"/>
</dbReference>
<dbReference type="Gene3D" id="3.40.50.300">
    <property type="entry name" value="P-loop containing nucleotide triphosphate hydrolases"/>
    <property type="match status" value="1"/>
</dbReference>
<sequence length="211" mass="23433">MPWLWILAGPNGSGKTTIAAHPRVISLMAGSLSLNADDVAKWLAELDGTEVTPEISLKAARLVDHEVDQHVKKGLSFTVETVLSSPKYKATVKEAKRSGFQVGLVFVFTSRADLNVLRVSQRVNAGGHHVPKDKVRARWIRSIRNLRWFASRADQLLVIDNSSTPEFLVERQPDSDCLQVADISTEAVADSLRRAELAIERNARRRSRSVE</sequence>
<comment type="caution">
    <text evidence="4">The sequence shown here is derived from an EMBL/GenBank/DDBJ whole genome shotgun (WGS) entry which is preliminary data.</text>
</comment>
<evidence type="ECO:0000259" key="3">
    <source>
        <dbReference type="Pfam" id="PF06414"/>
    </source>
</evidence>
<evidence type="ECO:0000256" key="1">
    <source>
        <dbReference type="ARBA" id="ARBA00022741"/>
    </source>
</evidence>
<evidence type="ECO:0000256" key="2">
    <source>
        <dbReference type="ARBA" id="ARBA00022840"/>
    </source>
</evidence>
<proteinExistence type="predicted"/>
<gene>
    <name evidence="4" type="ORF">ACFPN9_09295</name>
</gene>
<reference evidence="5" key="1">
    <citation type="journal article" date="2019" name="Int. J. Syst. Evol. Microbiol.">
        <title>The Global Catalogue of Microorganisms (GCM) 10K type strain sequencing project: providing services to taxonomists for standard genome sequencing and annotation.</title>
        <authorList>
            <consortium name="The Broad Institute Genomics Platform"/>
            <consortium name="The Broad Institute Genome Sequencing Center for Infectious Disease"/>
            <person name="Wu L."/>
            <person name="Ma J."/>
        </authorList>
    </citation>
    <scope>NUCLEOTIDE SEQUENCE [LARGE SCALE GENOMIC DNA]</scope>
    <source>
        <strain evidence="5">CCUG 43117</strain>
    </source>
</reference>
<protein>
    <submittedName>
        <fullName evidence="4">Zeta toxin family protein</fullName>
    </submittedName>
</protein>
<dbReference type="SUPFAM" id="SSF52540">
    <property type="entry name" value="P-loop containing nucleoside triphosphate hydrolases"/>
    <property type="match status" value="1"/>
</dbReference>
<dbReference type="InterPro" id="IPR027417">
    <property type="entry name" value="P-loop_NTPase"/>
</dbReference>
<dbReference type="PANTHER" id="PTHR39206">
    <property type="entry name" value="SLL8004 PROTEIN"/>
    <property type="match status" value="1"/>
</dbReference>
<dbReference type="InterPro" id="IPR010488">
    <property type="entry name" value="Zeta_toxin_domain"/>
</dbReference>